<dbReference type="EC" id="3.2.1.26" evidence="3 8"/>
<evidence type="ECO:0000259" key="11">
    <source>
        <dbReference type="Pfam" id="PF08244"/>
    </source>
</evidence>
<evidence type="ECO:0000259" key="10">
    <source>
        <dbReference type="Pfam" id="PF00251"/>
    </source>
</evidence>
<evidence type="ECO:0000256" key="7">
    <source>
        <dbReference type="ARBA" id="ARBA00033367"/>
    </source>
</evidence>
<protein>
    <recommendedName>
        <fullName evidence="4 8">Sucrose-6-phosphate hydrolase</fullName>
        <ecNumber evidence="3 8">3.2.1.26</ecNumber>
    </recommendedName>
    <alternativeName>
        <fullName evidence="7 9">Invertase</fullName>
    </alternativeName>
</protein>
<dbReference type="InterPro" id="IPR051214">
    <property type="entry name" value="GH32_Enzymes"/>
</dbReference>
<reference evidence="12 13" key="1">
    <citation type="submission" date="2021-03" db="EMBL/GenBank/DDBJ databases">
        <title>Enterococcal diversity collection.</title>
        <authorList>
            <person name="Gilmore M.S."/>
            <person name="Schwartzman J."/>
            <person name="Van Tyne D."/>
            <person name="Martin M."/>
            <person name="Earl A.M."/>
            <person name="Manson A.L."/>
            <person name="Straub T."/>
            <person name="Salamzade R."/>
            <person name="Saavedra J."/>
            <person name="Lebreton F."/>
            <person name="Prichula J."/>
            <person name="Schaufler K."/>
            <person name="Gaca A."/>
            <person name="Sgardioli B."/>
            <person name="Wagenaar J."/>
            <person name="Strong T."/>
        </authorList>
    </citation>
    <scope>NUCLEOTIDE SEQUENCE [LARGE SCALE GENOMIC DNA]</scope>
    <source>
        <strain evidence="12 13">MJM16</strain>
    </source>
</reference>
<evidence type="ECO:0000313" key="13">
    <source>
        <dbReference type="Proteomes" id="UP000664495"/>
    </source>
</evidence>
<dbReference type="InterPro" id="IPR018053">
    <property type="entry name" value="Glyco_hydro_32_AS"/>
</dbReference>
<dbReference type="InterPro" id="IPR013189">
    <property type="entry name" value="Glyco_hydro_32_C"/>
</dbReference>
<dbReference type="InterPro" id="IPR013320">
    <property type="entry name" value="ConA-like_dom_sf"/>
</dbReference>
<dbReference type="InterPro" id="IPR006232">
    <property type="entry name" value="Suc6P_hydrolase"/>
</dbReference>
<dbReference type="NCBIfam" id="TIGR01322">
    <property type="entry name" value="scrB_fam"/>
    <property type="match status" value="1"/>
</dbReference>
<dbReference type="Pfam" id="PF00251">
    <property type="entry name" value="Glyco_hydro_32N"/>
    <property type="match status" value="1"/>
</dbReference>
<evidence type="ECO:0000256" key="1">
    <source>
        <dbReference type="ARBA" id="ARBA00004914"/>
    </source>
</evidence>
<dbReference type="Pfam" id="PF08244">
    <property type="entry name" value="Glyco_hydro_32C"/>
    <property type="match status" value="1"/>
</dbReference>
<dbReference type="Gene3D" id="2.60.120.560">
    <property type="entry name" value="Exo-inulinase, domain 1"/>
    <property type="match status" value="1"/>
</dbReference>
<dbReference type="SMART" id="SM00640">
    <property type="entry name" value="Glyco_32"/>
    <property type="match status" value="1"/>
</dbReference>
<dbReference type="InterPro" id="IPR023296">
    <property type="entry name" value="Glyco_hydro_beta-prop_sf"/>
</dbReference>
<keyword evidence="9" id="KW-0119">Carbohydrate metabolism</keyword>
<dbReference type="InterPro" id="IPR001362">
    <property type="entry name" value="Glyco_hydro_32"/>
</dbReference>
<dbReference type="PANTHER" id="PTHR43101">
    <property type="entry name" value="BETA-FRUCTOSIDASE"/>
    <property type="match status" value="1"/>
</dbReference>
<dbReference type="InterPro" id="IPR013148">
    <property type="entry name" value="Glyco_hydro_32_N"/>
</dbReference>
<keyword evidence="13" id="KW-1185">Reference proteome</keyword>
<comment type="similarity">
    <text evidence="2 8">Belongs to the glycosyl hydrolase 32 family.</text>
</comment>
<dbReference type="PROSITE" id="PS00609">
    <property type="entry name" value="GLYCOSYL_HYDROL_F32"/>
    <property type="match status" value="1"/>
</dbReference>
<dbReference type="RefSeq" id="WP_207108191.1">
    <property type="nucleotide sequence ID" value="NZ_JAFLVR010000020.1"/>
</dbReference>
<name>A0ABS3HG45_9ENTE</name>
<proteinExistence type="inferred from homology"/>
<comment type="catalytic activity">
    <reaction evidence="8">
        <text>Hydrolysis of terminal non-reducing beta-D-fructofuranoside residues in beta-D-fructofuranosides.</text>
        <dbReference type="EC" id="3.2.1.26"/>
    </reaction>
</comment>
<comment type="caution">
    <text evidence="12">The sequence shown here is derived from an EMBL/GenBank/DDBJ whole genome shotgun (WGS) entry which is preliminary data.</text>
</comment>
<evidence type="ECO:0000256" key="3">
    <source>
        <dbReference type="ARBA" id="ARBA00012758"/>
    </source>
</evidence>
<dbReference type="EMBL" id="JAFLVR010000020">
    <property type="protein sequence ID" value="MBO0452420.1"/>
    <property type="molecule type" value="Genomic_DNA"/>
</dbReference>
<dbReference type="SUPFAM" id="SSF49899">
    <property type="entry name" value="Concanavalin A-like lectins/glucanases"/>
    <property type="match status" value="1"/>
</dbReference>
<sequence length="499" mass="56776">MDLIKNWTDDLRYLPYDQWDTSYQTALNEIVRGSKWRQGYHIQPESGLLNDPNGFSYFNGKWQLFYQLYPMGPVHGVKSWAHVSSSNLVDWTSEGIALLPDSAYDQHGVYSGSGIVIDDELVLAYTGNVRDSNWQRASYQMLAHMTSDGEIIKDEQPIIPAPPKGYTHEFRDPQVFFYQEKYWLLIGAQTEALEGKVLVYSGDSLESLHFSGPLDFTNQSLGFMVECPNLVFIDEQPVFLFCPQGLSKKIMAYQNIYPNTYIVAETFETDRPSLTKPSPLMNLDYGFDVYATQAFNAPDGRALAVSWVGLPEVEYPSDSEGWAHCLSIIKELQLKDGQLYQKPVKELVELRQEQTPIEGRLVSQPLALAEKTNNCYELMLHFSNDSQGRLHLYSDMQRDHSFTIDFDTKNGMISVDRTHTSHTFAQDYGTTRSLALEKESPLSLQIFVDHSVCEIFVNGGQAVFTARVFPNEAEKNVYLEGTSGDFTGDFWCLRNMKND</sequence>
<keyword evidence="6 8" id="KW-0326">Glycosidase</keyword>
<dbReference type="CDD" id="cd18623">
    <property type="entry name" value="GH32_ScrB-like"/>
    <property type="match status" value="1"/>
</dbReference>
<evidence type="ECO:0000256" key="5">
    <source>
        <dbReference type="ARBA" id="ARBA00022801"/>
    </source>
</evidence>
<keyword evidence="5 8" id="KW-0378">Hydrolase</keyword>
<dbReference type="Proteomes" id="UP000664495">
    <property type="component" value="Unassembled WGS sequence"/>
</dbReference>
<gene>
    <name evidence="12" type="ORF">JZO85_09075</name>
</gene>
<evidence type="ECO:0000256" key="9">
    <source>
        <dbReference type="RuleBase" id="RU365015"/>
    </source>
</evidence>
<dbReference type="SUPFAM" id="SSF75005">
    <property type="entry name" value="Arabinanase/levansucrase/invertase"/>
    <property type="match status" value="1"/>
</dbReference>
<organism evidence="12 13">
    <name type="scientific">Candidatus Enterococcus murrayae</name>
    <dbReference type="NCBI Taxonomy" id="2815321"/>
    <lineage>
        <taxon>Bacteria</taxon>
        <taxon>Bacillati</taxon>
        <taxon>Bacillota</taxon>
        <taxon>Bacilli</taxon>
        <taxon>Lactobacillales</taxon>
        <taxon>Enterococcaceae</taxon>
        <taxon>Enterococcus</taxon>
    </lineage>
</organism>
<comment type="subcellular location">
    <subcellularLocation>
        <location evidence="9">Cytoplasm</location>
    </subcellularLocation>
</comment>
<dbReference type="PANTHER" id="PTHR43101:SF1">
    <property type="entry name" value="BETA-FRUCTOSIDASE"/>
    <property type="match status" value="1"/>
</dbReference>
<dbReference type="Gene3D" id="2.115.10.20">
    <property type="entry name" value="Glycosyl hydrolase domain, family 43"/>
    <property type="match status" value="1"/>
</dbReference>
<feature type="domain" description="Glycosyl hydrolase family 32 C-terminal" evidence="11">
    <location>
        <begin position="346"/>
        <end position="484"/>
    </location>
</feature>
<comment type="pathway">
    <text evidence="1 9">Glycan biosynthesis; sucrose metabolism.</text>
</comment>
<keyword evidence="9" id="KW-0963">Cytoplasm</keyword>
<evidence type="ECO:0000256" key="4">
    <source>
        <dbReference type="ARBA" id="ARBA00019623"/>
    </source>
</evidence>
<dbReference type="GO" id="GO:0004564">
    <property type="term" value="F:beta-fructofuranosidase activity"/>
    <property type="evidence" value="ECO:0007669"/>
    <property type="project" value="UniProtKB-EC"/>
</dbReference>
<feature type="domain" description="Glycosyl hydrolase family 32 N-terminal" evidence="10">
    <location>
        <begin position="41"/>
        <end position="343"/>
    </location>
</feature>
<accession>A0ABS3HG45</accession>
<evidence type="ECO:0000256" key="8">
    <source>
        <dbReference type="RuleBase" id="RU362110"/>
    </source>
</evidence>
<evidence type="ECO:0000313" key="12">
    <source>
        <dbReference type="EMBL" id="MBO0452420.1"/>
    </source>
</evidence>
<evidence type="ECO:0000256" key="6">
    <source>
        <dbReference type="ARBA" id="ARBA00023295"/>
    </source>
</evidence>
<comment type="function">
    <text evidence="9">Enables the bacterium to metabolize sucrose as a sole carbon source.</text>
</comment>
<evidence type="ECO:0000256" key="2">
    <source>
        <dbReference type="ARBA" id="ARBA00009902"/>
    </source>
</evidence>